<dbReference type="GO" id="GO:0005794">
    <property type="term" value="C:Golgi apparatus"/>
    <property type="evidence" value="ECO:0007669"/>
    <property type="project" value="UniProtKB-SubCell"/>
</dbReference>
<proteinExistence type="predicted"/>
<feature type="compositionally biased region" description="Polar residues" evidence="5">
    <location>
        <begin position="202"/>
        <end position="211"/>
    </location>
</feature>
<dbReference type="CDD" id="cd03571">
    <property type="entry name" value="ENTH"/>
    <property type="match status" value="1"/>
</dbReference>
<organism evidence="7 8">
    <name type="scientific">Ceratodon purpureus</name>
    <name type="common">Fire moss</name>
    <name type="synonym">Dicranum purpureum</name>
    <dbReference type="NCBI Taxonomy" id="3225"/>
    <lineage>
        <taxon>Eukaryota</taxon>
        <taxon>Viridiplantae</taxon>
        <taxon>Streptophyta</taxon>
        <taxon>Embryophyta</taxon>
        <taxon>Bryophyta</taxon>
        <taxon>Bryophytina</taxon>
        <taxon>Bryopsida</taxon>
        <taxon>Dicranidae</taxon>
        <taxon>Pseudoditrichales</taxon>
        <taxon>Ditrichaceae</taxon>
        <taxon>Ceratodon</taxon>
    </lineage>
</organism>
<dbReference type="SMART" id="SM00273">
    <property type="entry name" value="ENTH"/>
    <property type="match status" value="1"/>
</dbReference>
<dbReference type="PANTHER" id="PTHR12276">
    <property type="entry name" value="EPSIN/ENT-RELATED"/>
    <property type="match status" value="1"/>
</dbReference>
<dbReference type="GO" id="GO:0030276">
    <property type="term" value="F:clathrin binding"/>
    <property type="evidence" value="ECO:0007669"/>
    <property type="project" value="TreeGrafter"/>
</dbReference>
<comment type="caution">
    <text evidence="7">The sequence shown here is derived from an EMBL/GenBank/DDBJ whole genome shotgun (WGS) entry which is preliminary data.</text>
</comment>
<keyword evidence="3" id="KW-0333">Golgi apparatus</keyword>
<reference evidence="7" key="1">
    <citation type="submission" date="2020-06" db="EMBL/GenBank/DDBJ databases">
        <title>WGS assembly of Ceratodon purpureus strain R40.</title>
        <authorList>
            <person name="Carey S.B."/>
            <person name="Jenkins J."/>
            <person name="Shu S."/>
            <person name="Lovell J.T."/>
            <person name="Sreedasyam A."/>
            <person name="Maumus F."/>
            <person name="Tiley G.P."/>
            <person name="Fernandez-Pozo N."/>
            <person name="Barry K."/>
            <person name="Chen C."/>
            <person name="Wang M."/>
            <person name="Lipzen A."/>
            <person name="Daum C."/>
            <person name="Saski C.A."/>
            <person name="Payton A.C."/>
            <person name="Mcbreen J.C."/>
            <person name="Conrad R.E."/>
            <person name="Kollar L.M."/>
            <person name="Olsson S."/>
            <person name="Huttunen S."/>
            <person name="Landis J.B."/>
            <person name="Wickett N.J."/>
            <person name="Johnson M.G."/>
            <person name="Rensing S.A."/>
            <person name="Grimwood J."/>
            <person name="Schmutz J."/>
            <person name="Mcdaniel S.F."/>
        </authorList>
    </citation>
    <scope>NUCLEOTIDE SEQUENCE</scope>
    <source>
        <strain evidence="7">R40</strain>
    </source>
</reference>
<evidence type="ECO:0000256" key="5">
    <source>
        <dbReference type="SAM" id="MobiDB-lite"/>
    </source>
</evidence>
<dbReference type="GO" id="GO:0030125">
    <property type="term" value="C:clathrin vesicle coat"/>
    <property type="evidence" value="ECO:0007669"/>
    <property type="project" value="TreeGrafter"/>
</dbReference>
<comment type="subcellular location">
    <subcellularLocation>
        <location evidence="1">Cytoplasmic vesicle</location>
        <location evidence="1">Clathrin-coated vesicle</location>
    </subcellularLocation>
    <subcellularLocation>
        <location evidence="2">Golgi apparatus</location>
    </subcellularLocation>
</comment>
<evidence type="ECO:0000256" key="4">
    <source>
        <dbReference type="ARBA" id="ARBA00023329"/>
    </source>
</evidence>
<dbReference type="PROSITE" id="PS50942">
    <property type="entry name" value="ENTH"/>
    <property type="match status" value="1"/>
</dbReference>
<dbReference type="SUPFAM" id="SSF48464">
    <property type="entry name" value="ENTH/VHS domain"/>
    <property type="match status" value="1"/>
</dbReference>
<gene>
    <name evidence="7" type="ORF">KC19_1G040700</name>
</gene>
<dbReference type="Pfam" id="PF01417">
    <property type="entry name" value="ENTH"/>
    <property type="match status" value="1"/>
</dbReference>
<dbReference type="AlphaFoldDB" id="A0A8T0J192"/>
<dbReference type="GO" id="GO:0005768">
    <property type="term" value="C:endosome"/>
    <property type="evidence" value="ECO:0007669"/>
    <property type="project" value="TreeGrafter"/>
</dbReference>
<dbReference type="PANTHER" id="PTHR12276:SF95">
    <property type="entry name" value="ENTH_VHS FAMILY PROTEIN"/>
    <property type="match status" value="1"/>
</dbReference>
<dbReference type="GO" id="GO:0005543">
    <property type="term" value="F:phospholipid binding"/>
    <property type="evidence" value="ECO:0007669"/>
    <property type="project" value="TreeGrafter"/>
</dbReference>
<evidence type="ECO:0000313" key="7">
    <source>
        <dbReference type="EMBL" id="KAG0589700.1"/>
    </source>
</evidence>
<feature type="region of interest" description="Disordered" evidence="5">
    <location>
        <begin position="227"/>
        <end position="372"/>
    </location>
</feature>
<dbReference type="Proteomes" id="UP000822688">
    <property type="component" value="Chromosome 1"/>
</dbReference>
<feature type="compositionally biased region" description="Polar residues" evidence="5">
    <location>
        <begin position="350"/>
        <end position="372"/>
    </location>
</feature>
<dbReference type="GO" id="GO:0005886">
    <property type="term" value="C:plasma membrane"/>
    <property type="evidence" value="ECO:0007669"/>
    <property type="project" value="TreeGrafter"/>
</dbReference>
<dbReference type="InterPro" id="IPR013809">
    <property type="entry name" value="ENTH"/>
</dbReference>
<sequence length="372" mass="40717">MEFEKPREKSGLGTGPLVQFGKISSSLISDSLRIARLAFVYVSAAETMTEDATNTDEWGPTTKAMAEISNASKNYDDYERIVQVLRARLALTGTKKWRQIFKALTVIEYLLTHGPVQFVVEFRADKKRVEELTRFVFVDENLIDRGSALQSKAKQVHKLLVDEIFFKKERSRAQTVSKGILGFGSQPVETYGGSDTCERSGFKTNSSQPAGTLSLKEGKAAHLLHDRKNGTFNSDPSSPISQRSTNWSASLASSGDDSPQMSSTSSEWNPFDESPTSSESFTSSSSPIAGGWTPPVRDTFPTRKFSLESDTYSTSSSRPDSLLKPEPSPLVKLPLPTCRVPPPPPGGSKVGSNSQRNSSVPRPQTVSSFITM</sequence>
<feature type="region of interest" description="Disordered" evidence="5">
    <location>
        <begin position="192"/>
        <end position="212"/>
    </location>
</feature>
<evidence type="ECO:0000256" key="3">
    <source>
        <dbReference type="ARBA" id="ARBA00023034"/>
    </source>
</evidence>
<protein>
    <recommendedName>
        <fullName evidence="6">ENTH domain-containing protein</fullName>
    </recommendedName>
</protein>
<feature type="compositionally biased region" description="Low complexity" evidence="5">
    <location>
        <begin position="273"/>
        <end position="287"/>
    </location>
</feature>
<feature type="compositionally biased region" description="Low complexity" evidence="5">
    <location>
        <begin position="308"/>
        <end position="322"/>
    </location>
</feature>
<keyword evidence="8" id="KW-1185">Reference proteome</keyword>
<feature type="domain" description="ENTH" evidence="6">
    <location>
        <begin position="37"/>
        <end position="170"/>
    </location>
</feature>
<evidence type="ECO:0000256" key="1">
    <source>
        <dbReference type="ARBA" id="ARBA00004132"/>
    </source>
</evidence>
<evidence type="ECO:0000259" key="6">
    <source>
        <dbReference type="PROSITE" id="PS50942"/>
    </source>
</evidence>
<dbReference type="Gene3D" id="1.25.40.90">
    <property type="match status" value="1"/>
</dbReference>
<feature type="compositionally biased region" description="Polar residues" evidence="5">
    <location>
        <begin position="230"/>
        <end position="268"/>
    </location>
</feature>
<dbReference type="EMBL" id="CM026421">
    <property type="protein sequence ID" value="KAG0589699.1"/>
    <property type="molecule type" value="Genomic_DNA"/>
</dbReference>
<dbReference type="GO" id="GO:0006897">
    <property type="term" value="P:endocytosis"/>
    <property type="evidence" value="ECO:0007669"/>
    <property type="project" value="TreeGrafter"/>
</dbReference>
<dbReference type="EMBL" id="CM026421">
    <property type="protein sequence ID" value="KAG0589700.1"/>
    <property type="molecule type" value="Genomic_DNA"/>
</dbReference>
<evidence type="ECO:0000313" key="8">
    <source>
        <dbReference type="Proteomes" id="UP000822688"/>
    </source>
</evidence>
<keyword evidence="4" id="KW-0968">Cytoplasmic vesicle</keyword>
<name>A0A8T0J192_CERPU</name>
<evidence type="ECO:0000256" key="2">
    <source>
        <dbReference type="ARBA" id="ARBA00004555"/>
    </source>
</evidence>
<dbReference type="InterPro" id="IPR008942">
    <property type="entry name" value="ENTH_VHS"/>
</dbReference>
<accession>A0A8T0J192</accession>
<dbReference type="EMBL" id="CM026421">
    <property type="protein sequence ID" value="KAG0589698.1"/>
    <property type="molecule type" value="Genomic_DNA"/>
</dbReference>